<dbReference type="InterPro" id="IPR000182">
    <property type="entry name" value="GNAT_dom"/>
</dbReference>
<dbReference type="InterPro" id="IPR016181">
    <property type="entry name" value="Acyl_CoA_acyltransferase"/>
</dbReference>
<dbReference type="SUPFAM" id="SSF55729">
    <property type="entry name" value="Acyl-CoA N-acyltransferases (Nat)"/>
    <property type="match status" value="1"/>
</dbReference>
<organism evidence="2 3">
    <name type="scientific">Pseudoalteromonas atlantica</name>
    <name type="common">Alteromonas atlantica</name>
    <dbReference type="NCBI Taxonomy" id="288"/>
    <lineage>
        <taxon>Bacteria</taxon>
        <taxon>Pseudomonadati</taxon>
        <taxon>Pseudomonadota</taxon>
        <taxon>Gammaproteobacteria</taxon>
        <taxon>Alteromonadales</taxon>
        <taxon>Pseudoalteromonadaceae</taxon>
        <taxon>Pseudoalteromonas</taxon>
    </lineage>
</organism>
<keyword evidence="3" id="KW-1185">Reference proteome</keyword>
<dbReference type="EMBL" id="BJUT01000005">
    <property type="protein sequence ID" value="GEK75574.1"/>
    <property type="molecule type" value="Genomic_DNA"/>
</dbReference>
<proteinExistence type="predicted"/>
<accession>A0ABQ0UEX7</accession>
<comment type="caution">
    <text evidence="2">The sequence shown here is derived from an EMBL/GenBank/DDBJ whole genome shotgun (WGS) entry which is preliminary data.</text>
</comment>
<evidence type="ECO:0000313" key="2">
    <source>
        <dbReference type="EMBL" id="GEK75574.1"/>
    </source>
</evidence>
<dbReference type="Proteomes" id="UP000321189">
    <property type="component" value="Unassembled WGS sequence"/>
</dbReference>
<dbReference type="RefSeq" id="WP_063529968.1">
    <property type="nucleotide sequence ID" value="NZ_BJUT01000005.1"/>
</dbReference>
<dbReference type="CDD" id="cd04301">
    <property type="entry name" value="NAT_SF"/>
    <property type="match status" value="1"/>
</dbReference>
<dbReference type="PROSITE" id="PS51186">
    <property type="entry name" value="GNAT"/>
    <property type="match status" value="1"/>
</dbReference>
<feature type="domain" description="N-acetyltransferase" evidence="1">
    <location>
        <begin position="3"/>
        <end position="164"/>
    </location>
</feature>
<dbReference type="Pfam" id="PF00583">
    <property type="entry name" value="Acetyltransf_1"/>
    <property type="match status" value="1"/>
</dbReference>
<gene>
    <name evidence="2" type="ORF">PAT01_08780</name>
</gene>
<protein>
    <recommendedName>
        <fullName evidence="1">N-acetyltransferase domain-containing protein</fullName>
    </recommendedName>
</protein>
<reference evidence="2 3" key="1">
    <citation type="submission" date="2019-07" db="EMBL/GenBank/DDBJ databases">
        <title>Whole genome shotgun sequence of Pseudoalteromonas atlantica NBRC 103033.</title>
        <authorList>
            <person name="Hosoyama A."/>
            <person name="Uohara A."/>
            <person name="Ohji S."/>
            <person name="Ichikawa N."/>
        </authorList>
    </citation>
    <scope>NUCLEOTIDE SEQUENCE [LARGE SCALE GENOMIC DNA]</scope>
    <source>
        <strain evidence="2 3">NBRC 103033</strain>
    </source>
</reference>
<dbReference type="Gene3D" id="3.40.630.30">
    <property type="match status" value="1"/>
</dbReference>
<name>A0ABQ0UEX7_PSEAF</name>
<evidence type="ECO:0000259" key="1">
    <source>
        <dbReference type="PROSITE" id="PS51186"/>
    </source>
</evidence>
<evidence type="ECO:0000313" key="3">
    <source>
        <dbReference type="Proteomes" id="UP000321189"/>
    </source>
</evidence>
<sequence length="164" mass="19138">MNIVLRKLTKVDSPVFSMLWQFYQYHQSAFDNEDINSSGRFDIDEEYLSDVAADEEDCDAYLIFVEGNIAGFITVEPTEIVEREMPELSDLFILPKYRGKGIALYVVRQLMLDNSLNWHVAVYEKDREALKFWDRLFSILPIVNVIKVEPSETEGFHEFVITNK</sequence>